<dbReference type="Gene3D" id="2.60.120.10">
    <property type="entry name" value="Jelly Rolls"/>
    <property type="match status" value="1"/>
</dbReference>
<dbReference type="PROSITE" id="PS50042">
    <property type="entry name" value="CNMP_BINDING_3"/>
    <property type="match status" value="1"/>
</dbReference>
<dbReference type="AlphaFoldDB" id="A0A1E3UCI5"/>
<proteinExistence type="predicted"/>
<reference evidence="2 3" key="1">
    <citation type="submission" date="2016-08" db="EMBL/GenBank/DDBJ databases">
        <authorList>
            <person name="Seilhamer J.J."/>
        </authorList>
    </citation>
    <scope>NUCLEOTIDE SEQUENCE [LARGE SCALE GENOMIC DNA]</scope>
    <source>
        <strain evidence="2 3">NML150140-1</strain>
    </source>
</reference>
<name>A0A1E3UCI5_9FIRM</name>
<dbReference type="Pfam" id="PF00027">
    <property type="entry name" value="cNMP_binding"/>
    <property type="match status" value="1"/>
</dbReference>
<evidence type="ECO:0000313" key="2">
    <source>
        <dbReference type="EMBL" id="ODR47494.1"/>
    </source>
</evidence>
<dbReference type="InterPro" id="IPR018490">
    <property type="entry name" value="cNMP-bd_dom_sf"/>
</dbReference>
<gene>
    <name evidence="2" type="ORF">BEI59_22750</name>
</gene>
<dbReference type="Proteomes" id="UP000094271">
    <property type="component" value="Unassembled WGS sequence"/>
</dbReference>
<accession>A0A1E3UCI5</accession>
<dbReference type="InterPro" id="IPR000595">
    <property type="entry name" value="cNMP-bd_dom"/>
</dbReference>
<dbReference type="RefSeq" id="WP_069431959.1">
    <property type="nucleotide sequence ID" value="NZ_MEHA01000020.1"/>
</dbReference>
<evidence type="ECO:0000313" key="3">
    <source>
        <dbReference type="Proteomes" id="UP000094271"/>
    </source>
</evidence>
<comment type="caution">
    <text evidence="2">The sequence shown here is derived from an EMBL/GenBank/DDBJ whole genome shotgun (WGS) entry which is preliminary data.</text>
</comment>
<dbReference type="InterPro" id="IPR014710">
    <property type="entry name" value="RmlC-like_jellyroll"/>
</dbReference>
<organism evidence="2 3">
    <name type="scientific">Eisenbergiella tayi</name>
    <dbReference type="NCBI Taxonomy" id="1432052"/>
    <lineage>
        <taxon>Bacteria</taxon>
        <taxon>Bacillati</taxon>
        <taxon>Bacillota</taxon>
        <taxon>Clostridia</taxon>
        <taxon>Lachnospirales</taxon>
        <taxon>Lachnospiraceae</taxon>
        <taxon>Eisenbergiella</taxon>
    </lineage>
</organism>
<feature type="domain" description="Cyclic nucleotide-binding" evidence="1">
    <location>
        <begin position="34"/>
        <end position="133"/>
    </location>
</feature>
<dbReference type="SUPFAM" id="SSF51206">
    <property type="entry name" value="cAMP-binding domain-like"/>
    <property type="match status" value="1"/>
</dbReference>
<protein>
    <submittedName>
        <fullName evidence="2">Cyclic nucleotide-binding protein</fullName>
    </submittedName>
</protein>
<sequence>MVISPSEYIKKCLKIDFDNSVENIIDTGASIIIFEKGTVPIEMGEMINCFYFIIYGLVRGYYIDDDGNEVTKCFVYENGFFGSECYRTKDTSTFFVDCLEECKCIKFPYFLIQKIMSIDQRVNQLIHSMYLNEIGKLEDRTRKLLLLTAEERYIFFCKEYPNLQRRLQLKYIASYIGIKAASMSRIRKKLKNQI</sequence>
<dbReference type="CDD" id="cd00038">
    <property type="entry name" value="CAP_ED"/>
    <property type="match status" value="1"/>
</dbReference>
<dbReference type="EMBL" id="MEHA01000020">
    <property type="protein sequence ID" value="ODR47494.1"/>
    <property type="molecule type" value="Genomic_DNA"/>
</dbReference>
<evidence type="ECO:0000259" key="1">
    <source>
        <dbReference type="PROSITE" id="PS50042"/>
    </source>
</evidence>
<dbReference type="OrthoDB" id="9798104at2"/>